<feature type="compositionally biased region" description="Basic and acidic residues" evidence="1">
    <location>
        <begin position="223"/>
        <end position="234"/>
    </location>
</feature>
<name>A0A6A7B2P7_9PLEO</name>
<accession>A0A6A7B2P7</accession>
<feature type="region of interest" description="Disordered" evidence="1">
    <location>
        <begin position="1"/>
        <end position="84"/>
    </location>
</feature>
<feature type="compositionally biased region" description="Polar residues" evidence="1">
    <location>
        <begin position="39"/>
        <end position="84"/>
    </location>
</feature>
<organism evidence="2 3">
    <name type="scientific">Plenodomus tracheiphilus IPT5</name>
    <dbReference type="NCBI Taxonomy" id="1408161"/>
    <lineage>
        <taxon>Eukaryota</taxon>
        <taxon>Fungi</taxon>
        <taxon>Dikarya</taxon>
        <taxon>Ascomycota</taxon>
        <taxon>Pezizomycotina</taxon>
        <taxon>Dothideomycetes</taxon>
        <taxon>Pleosporomycetidae</taxon>
        <taxon>Pleosporales</taxon>
        <taxon>Pleosporineae</taxon>
        <taxon>Leptosphaeriaceae</taxon>
        <taxon>Plenodomus</taxon>
    </lineage>
</organism>
<evidence type="ECO:0000256" key="1">
    <source>
        <dbReference type="SAM" id="MobiDB-lite"/>
    </source>
</evidence>
<evidence type="ECO:0000313" key="3">
    <source>
        <dbReference type="Proteomes" id="UP000799423"/>
    </source>
</evidence>
<reference evidence="2" key="1">
    <citation type="submission" date="2020-01" db="EMBL/GenBank/DDBJ databases">
        <authorList>
            <consortium name="DOE Joint Genome Institute"/>
            <person name="Haridas S."/>
            <person name="Albert R."/>
            <person name="Binder M."/>
            <person name="Bloem J."/>
            <person name="Labutti K."/>
            <person name="Salamov A."/>
            <person name="Andreopoulos B."/>
            <person name="Baker S.E."/>
            <person name="Barry K."/>
            <person name="Bills G."/>
            <person name="Bluhm B.H."/>
            <person name="Cannon C."/>
            <person name="Castanera R."/>
            <person name="Culley D.E."/>
            <person name="Daum C."/>
            <person name="Ezra D."/>
            <person name="Gonzalez J.B."/>
            <person name="Henrissat B."/>
            <person name="Kuo A."/>
            <person name="Liang C."/>
            <person name="Lipzen A."/>
            <person name="Lutzoni F."/>
            <person name="Magnuson J."/>
            <person name="Mondo S."/>
            <person name="Nolan M."/>
            <person name="Ohm R."/>
            <person name="Pangilinan J."/>
            <person name="Park H.-J."/>
            <person name="Ramirez L."/>
            <person name="Alfaro M."/>
            <person name="Sun H."/>
            <person name="Tritt A."/>
            <person name="Yoshinaga Y."/>
            <person name="Zwiers L.-H."/>
            <person name="Turgeon B.G."/>
            <person name="Goodwin S.B."/>
            <person name="Spatafora J.W."/>
            <person name="Crous P.W."/>
            <person name="Grigoriev I.V."/>
        </authorList>
    </citation>
    <scope>NUCLEOTIDE SEQUENCE</scope>
    <source>
        <strain evidence="2">IPT5</strain>
    </source>
</reference>
<feature type="compositionally biased region" description="Basic and acidic residues" evidence="1">
    <location>
        <begin position="20"/>
        <end position="31"/>
    </location>
</feature>
<feature type="compositionally biased region" description="Polar residues" evidence="1">
    <location>
        <begin position="209"/>
        <end position="219"/>
    </location>
</feature>
<dbReference type="Proteomes" id="UP000799423">
    <property type="component" value="Unassembled WGS sequence"/>
</dbReference>
<feature type="region of interest" description="Disordered" evidence="1">
    <location>
        <begin position="207"/>
        <end position="242"/>
    </location>
</feature>
<sequence>MQIGEMPWEPFSAAANKQAPTKERRHWDRTVRNRRWHSQHTSLALDSQSPSRHHNTPGTGNSRNTVGHLLSKNNDIGASQTSTAPQATFAADQTGAAPCRLIGRAMPTAAAPSAPASCARPHCLAVALSLGTKSLSHGCPGFETFLYRIESGEACEPCDSCESCAQPATSAIMVIHIRWTRDRATLQQQQSGNAVDTCQRQLAKPASVASYSLSHSRQQPAPRAERIAGERESALGRPASTS</sequence>
<protein>
    <submittedName>
        <fullName evidence="2">Uncharacterized protein</fullName>
    </submittedName>
</protein>
<proteinExistence type="predicted"/>
<keyword evidence="3" id="KW-1185">Reference proteome</keyword>
<dbReference type="EMBL" id="MU006314">
    <property type="protein sequence ID" value="KAF2848927.1"/>
    <property type="molecule type" value="Genomic_DNA"/>
</dbReference>
<gene>
    <name evidence="2" type="ORF">T440DRAFT_141929</name>
</gene>
<dbReference type="AlphaFoldDB" id="A0A6A7B2P7"/>
<evidence type="ECO:0000313" key="2">
    <source>
        <dbReference type="EMBL" id="KAF2848927.1"/>
    </source>
</evidence>